<dbReference type="Proteomes" id="UP001163223">
    <property type="component" value="Chromosome"/>
</dbReference>
<keyword evidence="2" id="KW-1185">Reference proteome</keyword>
<protein>
    <submittedName>
        <fullName evidence="1">Uncharacterized protein</fullName>
    </submittedName>
</protein>
<reference evidence="1" key="1">
    <citation type="submission" date="2022-11" db="EMBL/GenBank/DDBJ databases">
        <title>beta-Carotene-producing bacterium, Jeongeuplla avenae sp. nov., alleviates the salt stress of Arabidopsis seedlings.</title>
        <authorList>
            <person name="Jiang L."/>
            <person name="Lee J."/>
        </authorList>
    </citation>
    <scope>NUCLEOTIDE SEQUENCE</scope>
    <source>
        <strain evidence="1">DY_R2A_6</strain>
    </source>
</reference>
<evidence type="ECO:0000313" key="1">
    <source>
        <dbReference type="EMBL" id="WAJ28240.1"/>
    </source>
</evidence>
<sequence>MSVSTEQAEMKGTRSKARRQLGFALLRSYVGSDIAGSQIIACTTDPEKRRFFS</sequence>
<evidence type="ECO:0000313" key="2">
    <source>
        <dbReference type="Proteomes" id="UP001163223"/>
    </source>
</evidence>
<proteinExistence type="predicted"/>
<organism evidence="1 2">
    <name type="scientific">Antarcticirhabdus aurantiaca</name>
    <dbReference type="NCBI Taxonomy" id="2606717"/>
    <lineage>
        <taxon>Bacteria</taxon>
        <taxon>Pseudomonadati</taxon>
        <taxon>Pseudomonadota</taxon>
        <taxon>Alphaproteobacteria</taxon>
        <taxon>Hyphomicrobiales</taxon>
        <taxon>Aurantimonadaceae</taxon>
        <taxon>Antarcticirhabdus</taxon>
    </lineage>
</organism>
<dbReference type="EMBL" id="CP113520">
    <property type="protein sequence ID" value="WAJ28240.1"/>
    <property type="molecule type" value="Genomic_DNA"/>
</dbReference>
<name>A0ACD4NMS3_9HYPH</name>
<gene>
    <name evidence="1" type="ORF">OXU80_26045</name>
</gene>
<accession>A0ACD4NMS3</accession>